<dbReference type="InterPro" id="IPR014051">
    <property type="entry name" value="Phosphoesterase_HXTX"/>
</dbReference>
<dbReference type="EC" id="3.1.4.-" evidence="4"/>
<accession>A0A644T7T8</accession>
<feature type="domain" description="Phosphoesterase HXTX" evidence="3">
    <location>
        <begin position="109"/>
        <end position="183"/>
    </location>
</feature>
<feature type="coiled-coil region" evidence="2">
    <location>
        <begin position="14"/>
        <end position="41"/>
    </location>
</feature>
<reference evidence="4" key="1">
    <citation type="submission" date="2019-08" db="EMBL/GenBank/DDBJ databases">
        <authorList>
            <person name="Kucharzyk K."/>
            <person name="Murdoch R.W."/>
            <person name="Higgins S."/>
            <person name="Loffler F."/>
        </authorList>
    </citation>
    <scope>NUCLEOTIDE SEQUENCE</scope>
</reference>
<dbReference type="EMBL" id="VSSQ01000019">
    <property type="protein sequence ID" value="MPL62995.1"/>
    <property type="molecule type" value="Genomic_DNA"/>
</dbReference>
<evidence type="ECO:0000259" key="3">
    <source>
        <dbReference type="Pfam" id="PF02834"/>
    </source>
</evidence>
<evidence type="ECO:0000256" key="1">
    <source>
        <dbReference type="ARBA" id="ARBA00022801"/>
    </source>
</evidence>
<evidence type="ECO:0000256" key="2">
    <source>
        <dbReference type="SAM" id="Coils"/>
    </source>
</evidence>
<keyword evidence="2" id="KW-0175">Coiled coil</keyword>
<proteinExistence type="inferred from homology"/>
<dbReference type="HAMAP" id="MF_01940">
    <property type="entry name" value="RNA_CPDase"/>
    <property type="match status" value="1"/>
</dbReference>
<protein>
    <submittedName>
        <fullName evidence="4">RNA 2',3'-cyclic phosphodiesterase</fullName>
        <ecNumber evidence="4">3.1.4.-</ecNumber>
    </submittedName>
</protein>
<feature type="domain" description="Phosphoesterase HXTX" evidence="3">
    <location>
        <begin position="11"/>
        <end position="100"/>
    </location>
</feature>
<keyword evidence="1 4" id="KW-0378">Hydrolase</keyword>
<dbReference type="Gene3D" id="3.90.1140.10">
    <property type="entry name" value="Cyclic phosphodiesterase"/>
    <property type="match status" value="1"/>
</dbReference>
<dbReference type="NCBIfam" id="TIGR02258">
    <property type="entry name" value="2_5_ligase"/>
    <property type="match status" value="1"/>
</dbReference>
<dbReference type="InterPro" id="IPR004175">
    <property type="entry name" value="RNA_CPDase"/>
</dbReference>
<dbReference type="SUPFAM" id="SSF55144">
    <property type="entry name" value="LigT-like"/>
    <property type="match status" value="1"/>
</dbReference>
<dbReference type="GO" id="GO:0008664">
    <property type="term" value="F:RNA 2',3'-cyclic 3'-phosphodiesterase activity"/>
    <property type="evidence" value="ECO:0007669"/>
    <property type="project" value="InterPro"/>
</dbReference>
<dbReference type="InterPro" id="IPR009097">
    <property type="entry name" value="Cyclic_Pdiesterase"/>
</dbReference>
<sequence length="191" mass="22649">MSEKYRCFLAIDINQDLIQNILKVQNEFKKTENNIKYVEKENFHFTLKFFGDIDKKKIIEVKNIIRKVLNENNLKDEFSNQISIKGIGTFPNENYMKVLWVGSENNPFLTKLHEKLDSEFKKIGFKLDKNFKTHITIGRIRNLRDKKEFKSKIRELKDIEIGNMDIEKISLKKSELTPNGPIYSEIEIFDL</sequence>
<dbReference type="PANTHER" id="PTHR35561">
    <property type="entry name" value="RNA 2',3'-CYCLIC PHOSPHODIESTERASE"/>
    <property type="match status" value="1"/>
</dbReference>
<comment type="caution">
    <text evidence="4">The sequence shown here is derived from an EMBL/GenBank/DDBJ whole genome shotgun (WGS) entry which is preliminary data.</text>
</comment>
<dbReference type="AlphaFoldDB" id="A0A644T7T8"/>
<organism evidence="4">
    <name type="scientific">bioreactor metagenome</name>
    <dbReference type="NCBI Taxonomy" id="1076179"/>
    <lineage>
        <taxon>unclassified sequences</taxon>
        <taxon>metagenomes</taxon>
        <taxon>ecological metagenomes</taxon>
    </lineage>
</organism>
<dbReference type="GO" id="GO:0004113">
    <property type="term" value="F:2',3'-cyclic-nucleotide 3'-phosphodiesterase activity"/>
    <property type="evidence" value="ECO:0007669"/>
    <property type="project" value="InterPro"/>
</dbReference>
<gene>
    <name evidence="4" type="primary">thpR_1</name>
    <name evidence="4" type="ORF">SDC9_08615</name>
</gene>
<evidence type="ECO:0000313" key="4">
    <source>
        <dbReference type="EMBL" id="MPL62995.1"/>
    </source>
</evidence>
<dbReference type="PANTHER" id="PTHR35561:SF1">
    <property type="entry name" value="RNA 2',3'-CYCLIC PHOSPHODIESTERASE"/>
    <property type="match status" value="1"/>
</dbReference>
<dbReference type="Pfam" id="PF02834">
    <property type="entry name" value="LigT_PEase"/>
    <property type="match status" value="2"/>
</dbReference>
<name>A0A644T7T8_9ZZZZ</name>